<dbReference type="EMBL" id="MCFJ01000002">
    <property type="protein sequence ID" value="ORY70253.1"/>
    <property type="molecule type" value="Genomic_DNA"/>
</dbReference>
<evidence type="ECO:0000313" key="1">
    <source>
        <dbReference type="EMBL" id="ORY70253.1"/>
    </source>
</evidence>
<organism evidence="1 2">
    <name type="scientific">Pseudomassariella vexata</name>
    <dbReference type="NCBI Taxonomy" id="1141098"/>
    <lineage>
        <taxon>Eukaryota</taxon>
        <taxon>Fungi</taxon>
        <taxon>Dikarya</taxon>
        <taxon>Ascomycota</taxon>
        <taxon>Pezizomycotina</taxon>
        <taxon>Sordariomycetes</taxon>
        <taxon>Xylariomycetidae</taxon>
        <taxon>Amphisphaeriales</taxon>
        <taxon>Pseudomassariaceae</taxon>
        <taxon>Pseudomassariella</taxon>
    </lineage>
</organism>
<protein>
    <submittedName>
        <fullName evidence="1">Uncharacterized protein</fullName>
    </submittedName>
</protein>
<comment type="caution">
    <text evidence="1">The sequence shown here is derived from an EMBL/GenBank/DDBJ whole genome shotgun (WGS) entry which is preliminary data.</text>
</comment>
<dbReference type="GeneID" id="63773678"/>
<dbReference type="OrthoDB" id="4202165at2759"/>
<name>A0A1Y2EF96_9PEZI</name>
<dbReference type="AlphaFoldDB" id="A0A1Y2EF96"/>
<dbReference type="InParanoid" id="A0A1Y2EF96"/>
<gene>
    <name evidence="1" type="ORF">BCR38DRAFT_385092</name>
</gene>
<keyword evidence="2" id="KW-1185">Reference proteome</keyword>
<proteinExistence type="predicted"/>
<sequence>MSESFGLWLRYTVDDSASNSHKNSLLQRSLVRLPLSWTVITRNELVPISVSDSSQPALPCNIWTVVPTTAPSGNLRCFCAHGGESRGRFILMRLSGTLCSMCGYSLFDVCYEVNYVDFLSDAQPLSAKNLL</sequence>
<dbReference type="RefSeq" id="XP_040720203.1">
    <property type="nucleotide sequence ID" value="XM_040857466.1"/>
</dbReference>
<evidence type="ECO:0000313" key="2">
    <source>
        <dbReference type="Proteomes" id="UP000193689"/>
    </source>
</evidence>
<accession>A0A1Y2EF96</accession>
<reference evidence="1 2" key="1">
    <citation type="submission" date="2016-07" db="EMBL/GenBank/DDBJ databases">
        <title>Pervasive Adenine N6-methylation of Active Genes in Fungi.</title>
        <authorList>
            <consortium name="DOE Joint Genome Institute"/>
            <person name="Mondo S.J."/>
            <person name="Dannebaum R.O."/>
            <person name="Kuo R.C."/>
            <person name="Labutti K."/>
            <person name="Haridas S."/>
            <person name="Kuo A."/>
            <person name="Salamov A."/>
            <person name="Ahrendt S.R."/>
            <person name="Lipzen A."/>
            <person name="Sullivan W."/>
            <person name="Andreopoulos W.B."/>
            <person name="Clum A."/>
            <person name="Lindquist E."/>
            <person name="Daum C."/>
            <person name="Ramamoorthy G.K."/>
            <person name="Gryganskyi A."/>
            <person name="Culley D."/>
            <person name="Magnuson J.K."/>
            <person name="James T.Y."/>
            <person name="O'Malley M.A."/>
            <person name="Stajich J.E."/>
            <person name="Spatafora J.W."/>
            <person name="Visel A."/>
            <person name="Grigoriev I.V."/>
        </authorList>
    </citation>
    <scope>NUCLEOTIDE SEQUENCE [LARGE SCALE GENOMIC DNA]</scope>
    <source>
        <strain evidence="1 2">CBS 129021</strain>
    </source>
</reference>
<dbReference type="Proteomes" id="UP000193689">
    <property type="component" value="Unassembled WGS sequence"/>
</dbReference>